<dbReference type="Gene3D" id="3.40.50.1010">
    <property type="entry name" value="5'-nuclease"/>
    <property type="match status" value="1"/>
</dbReference>
<evidence type="ECO:0000313" key="8">
    <source>
        <dbReference type="Proteomes" id="UP001220940"/>
    </source>
</evidence>
<dbReference type="Pfam" id="PF02739">
    <property type="entry name" value="5_3_exonuc_N"/>
    <property type="match status" value="1"/>
</dbReference>
<dbReference type="Gene3D" id="1.10.150.20">
    <property type="entry name" value="5' to 3' exonuclease, C-terminal subdomain"/>
    <property type="match status" value="1"/>
</dbReference>
<dbReference type="InterPro" id="IPR020046">
    <property type="entry name" value="5-3_exonucl_a-hlix_arch_N"/>
</dbReference>
<dbReference type="SUPFAM" id="SSF88723">
    <property type="entry name" value="PIN domain-like"/>
    <property type="match status" value="1"/>
</dbReference>
<accession>A0ABT5GAM9</accession>
<keyword evidence="1" id="KW-0540">Nuclease</keyword>
<keyword evidence="8" id="KW-1185">Reference proteome</keyword>
<dbReference type="CDD" id="cd09898">
    <property type="entry name" value="H3TH_53EXO"/>
    <property type="match status" value="1"/>
</dbReference>
<comment type="function">
    <text evidence="4">5'-3' exonuclease acting preferentially on double-stranded DNA.</text>
</comment>
<dbReference type="SMART" id="SM00279">
    <property type="entry name" value="HhH2"/>
    <property type="match status" value="1"/>
</dbReference>
<dbReference type="SUPFAM" id="SSF47807">
    <property type="entry name" value="5' to 3' exonuclease, C-terminal subdomain"/>
    <property type="match status" value="1"/>
</dbReference>
<dbReference type="PANTHER" id="PTHR42646">
    <property type="entry name" value="FLAP ENDONUCLEASE XNI"/>
    <property type="match status" value="1"/>
</dbReference>
<evidence type="ECO:0000256" key="3">
    <source>
        <dbReference type="ARBA" id="ARBA00023125"/>
    </source>
</evidence>
<dbReference type="InterPro" id="IPR002421">
    <property type="entry name" value="5-3_exonuclease"/>
</dbReference>
<dbReference type="PANTHER" id="PTHR42646:SF2">
    <property type="entry name" value="5'-3' EXONUCLEASE FAMILY PROTEIN"/>
    <property type="match status" value="1"/>
</dbReference>
<sequence length="289" mass="33169">MNNTKKALIIDGNSLVFRAFYATINMYEYAVQNNIRPNNGIKTSLSMVNKILAKDKYDYALIAFDSKEKTDRAKLYDAYKATRKKPVEGLIEQLIALQDGFKFMGLNVISSPGIEADDLVGSFSVLATKNNIISHIYSSDQDIYQLVNEKTKLFQFVKGVTIFNEIDHVNFNEHFHGLNPLDVIEYKSLVGDKSDNIPGVKGIGEKTAIQLIKDYRNIDGIYENLDRIKPSIRNKLIENKDNCYLSKKLATIRTDCLEEHNIEDYKIKPIDESNFIGFCEYFNINYRNW</sequence>
<dbReference type="NCBIfam" id="NF011547">
    <property type="entry name" value="PRK14976.1-4"/>
    <property type="match status" value="1"/>
</dbReference>
<dbReference type="GO" id="GO:0004527">
    <property type="term" value="F:exonuclease activity"/>
    <property type="evidence" value="ECO:0007669"/>
    <property type="project" value="UniProtKB-KW"/>
</dbReference>
<dbReference type="EMBL" id="JAJHZM010000011">
    <property type="protein sequence ID" value="MDC4181908.1"/>
    <property type="molecule type" value="Genomic_DNA"/>
</dbReference>
<proteinExistence type="predicted"/>
<gene>
    <name evidence="7" type="ORF">LNO68_01735</name>
</gene>
<dbReference type="InterPro" id="IPR029060">
    <property type="entry name" value="PIN-like_dom_sf"/>
</dbReference>
<dbReference type="SMART" id="SM00475">
    <property type="entry name" value="53EXOc"/>
    <property type="match status" value="1"/>
</dbReference>
<name>A0ABT5GAM9_9MOLU</name>
<dbReference type="InterPro" id="IPR036279">
    <property type="entry name" value="5-3_exonuclease_C_sf"/>
</dbReference>
<evidence type="ECO:0000256" key="5">
    <source>
        <dbReference type="ARBA" id="ARBA00050026"/>
    </source>
</evidence>
<organism evidence="7 8">
    <name type="scientific">Mycoplasma bradburyae</name>
    <dbReference type="NCBI Taxonomy" id="2963128"/>
    <lineage>
        <taxon>Bacteria</taxon>
        <taxon>Bacillati</taxon>
        <taxon>Mycoplasmatota</taxon>
        <taxon>Mollicutes</taxon>
        <taxon>Mycoplasmataceae</taxon>
        <taxon>Mycoplasma</taxon>
    </lineage>
</organism>
<evidence type="ECO:0000313" key="7">
    <source>
        <dbReference type="EMBL" id="MDC4181908.1"/>
    </source>
</evidence>
<keyword evidence="2" id="KW-0378">Hydrolase</keyword>
<dbReference type="Proteomes" id="UP001220940">
    <property type="component" value="Unassembled WGS sequence"/>
</dbReference>
<evidence type="ECO:0000256" key="4">
    <source>
        <dbReference type="ARBA" id="ARBA00049957"/>
    </source>
</evidence>
<dbReference type="Pfam" id="PF01367">
    <property type="entry name" value="5_3_exonuc"/>
    <property type="match status" value="1"/>
</dbReference>
<comment type="caution">
    <text evidence="7">The sequence shown here is derived from an EMBL/GenBank/DDBJ whole genome shotgun (WGS) entry which is preliminary data.</text>
</comment>
<evidence type="ECO:0000259" key="6">
    <source>
        <dbReference type="SMART" id="SM00475"/>
    </source>
</evidence>
<dbReference type="CDD" id="cd09859">
    <property type="entry name" value="PIN_53EXO"/>
    <property type="match status" value="1"/>
</dbReference>
<dbReference type="InterPro" id="IPR020045">
    <property type="entry name" value="DNA_polI_H3TH"/>
</dbReference>
<evidence type="ECO:0000256" key="2">
    <source>
        <dbReference type="ARBA" id="ARBA00022801"/>
    </source>
</evidence>
<dbReference type="InterPro" id="IPR038969">
    <property type="entry name" value="FEN"/>
</dbReference>
<evidence type="ECO:0000256" key="1">
    <source>
        <dbReference type="ARBA" id="ARBA00022722"/>
    </source>
</evidence>
<keyword evidence="3" id="KW-0238">DNA-binding</keyword>
<keyword evidence="7" id="KW-0269">Exonuclease</keyword>
<reference evidence="7" key="1">
    <citation type="submission" date="2021-11" db="EMBL/GenBank/DDBJ databases">
        <title>Description of Mycoplasma bradburyaesp. nov.from sea birds: a tribute to a great mycoplasmologist.</title>
        <authorList>
            <person name="Ramirez A.S."/>
            <person name="Poveda C."/>
            <person name="Suarez-Perez A."/>
            <person name="Rosales R.S."/>
            <person name="Dijkman R."/>
            <person name="Feberwee A."/>
            <person name="Spergser J."/>
            <person name="Szostak M.P."/>
            <person name="Ressel L."/>
            <person name="Calabuig P."/>
            <person name="Catania S."/>
            <person name="Gobbo F."/>
            <person name="Timofte D."/>
            <person name="Poveda J.B."/>
        </authorList>
    </citation>
    <scope>NUCLEOTIDE SEQUENCE [LARGE SCALE GENOMIC DNA]</scope>
    <source>
        <strain evidence="7">T158</strain>
    </source>
</reference>
<dbReference type="InterPro" id="IPR008918">
    <property type="entry name" value="HhH2"/>
</dbReference>
<dbReference type="RefSeq" id="WP_255034869.1">
    <property type="nucleotide sequence ID" value="NZ_CP101414.1"/>
</dbReference>
<protein>
    <recommendedName>
        <fullName evidence="5">5'-3' exonuclease</fullName>
    </recommendedName>
</protein>
<feature type="domain" description="5'-3' exonuclease" evidence="6">
    <location>
        <begin position="5"/>
        <end position="268"/>
    </location>
</feature>